<dbReference type="RefSeq" id="WP_068376920.1">
    <property type="nucleotide sequence ID" value="NZ_LSNE01000005.1"/>
</dbReference>
<keyword evidence="1" id="KW-1133">Transmembrane helix</keyword>
<comment type="caution">
    <text evidence="2">The sequence shown here is derived from an EMBL/GenBank/DDBJ whole genome shotgun (WGS) entry which is preliminary data.</text>
</comment>
<keyword evidence="3" id="KW-1185">Reference proteome</keyword>
<evidence type="ECO:0000313" key="3">
    <source>
        <dbReference type="Proteomes" id="UP000070299"/>
    </source>
</evidence>
<name>A0A136A2H6_9ALTE</name>
<keyword evidence="1" id="KW-0812">Transmembrane</keyword>
<evidence type="ECO:0000313" key="2">
    <source>
        <dbReference type="EMBL" id="KXI29435.1"/>
    </source>
</evidence>
<dbReference type="EMBL" id="LSNE01000005">
    <property type="protein sequence ID" value="KXI29435.1"/>
    <property type="molecule type" value="Genomic_DNA"/>
</dbReference>
<gene>
    <name evidence="2" type="ORF">AX660_15015</name>
</gene>
<sequence length="315" mass="35692">MNSFKLPVVFLTGLGMGYLLFAYLQDTYIDNPLIHNKAQTTEKTLVANQTCSSKSDNIEEKQVAAKAVQNNEESLGSIAEYQAIETDNYDDFITTVSAESAGQYQNLNDDLFNAFAFNNQKELDLALANGFPSPEELEYVYNKDMDELIADIQDKRDRAYSSENSDFFEVQKLGALAFNRGMDEFVAILKQYRPDYKVGDALPEFQGQNKSQQPAELVRAFDRFALLRSLSHGNLAANYLAEARFNELNIYNYEKSELDYSRLTQLAVAEVKLRTERIRRSIWPQQFSEPAELIAINVALLNIDQPSGRCSTSKN</sequence>
<proteinExistence type="predicted"/>
<feature type="transmembrane region" description="Helical" evidence="1">
    <location>
        <begin position="6"/>
        <end position="24"/>
    </location>
</feature>
<protein>
    <submittedName>
        <fullName evidence="2">Uncharacterized protein</fullName>
    </submittedName>
</protein>
<accession>A0A136A2H6</accession>
<dbReference type="AlphaFoldDB" id="A0A136A2H6"/>
<keyword evidence="1" id="KW-0472">Membrane</keyword>
<organism evidence="2 3">
    <name type="scientific">Paraglaciecola hydrolytica</name>
    <dbReference type="NCBI Taxonomy" id="1799789"/>
    <lineage>
        <taxon>Bacteria</taxon>
        <taxon>Pseudomonadati</taxon>
        <taxon>Pseudomonadota</taxon>
        <taxon>Gammaproteobacteria</taxon>
        <taxon>Alteromonadales</taxon>
        <taxon>Alteromonadaceae</taxon>
        <taxon>Paraglaciecola</taxon>
    </lineage>
</organism>
<dbReference type="Proteomes" id="UP000070299">
    <property type="component" value="Unassembled WGS sequence"/>
</dbReference>
<evidence type="ECO:0000256" key="1">
    <source>
        <dbReference type="SAM" id="Phobius"/>
    </source>
</evidence>
<reference evidence="3" key="1">
    <citation type="submission" date="2016-02" db="EMBL/GenBank/DDBJ databases">
        <authorList>
            <person name="Schultz-Johansen M."/>
            <person name="Glaring M.A."/>
            <person name="Bech P.K."/>
            <person name="Stougaard P."/>
        </authorList>
    </citation>
    <scope>NUCLEOTIDE SEQUENCE [LARGE SCALE GENOMIC DNA]</scope>
    <source>
        <strain evidence="3">S66</strain>
    </source>
</reference>